<protein>
    <submittedName>
        <fullName evidence="2">DNA-binding protein</fullName>
    </submittedName>
</protein>
<keyword evidence="3" id="KW-1185">Reference proteome</keyword>
<dbReference type="EMBL" id="BAAANT010000008">
    <property type="protein sequence ID" value="GAA2137857.1"/>
    <property type="molecule type" value="Genomic_DNA"/>
</dbReference>
<evidence type="ECO:0000256" key="1">
    <source>
        <dbReference type="SAM" id="MobiDB-lite"/>
    </source>
</evidence>
<keyword evidence="2" id="KW-0238">DNA-binding</keyword>
<proteinExistence type="predicted"/>
<accession>A0ABP5KZN4</accession>
<sequence>MSLSARDWVWERSRTRGTARLVMLSLADHVTGPECLAYGSTRSLAGRTGAGERTVVTAVDRALALGELEVVEGRRGPRGERVYRLPRAVGWVPGAAEPAEPESPEQPGEGCGIGTGGGAETAGRGCESCMGGGAESAPGASSACKNCTPGGAETAGRGCESCMGGGAESAPQNLSERERTGTEWEQRAGAREAPASAARFALPADWQPDDALIGWAGVTGHLQRLGIDGIDGATAKWLAHRADTPARTAEQWRADWRQWIARERTGPQLRAVPGGAGGSGGTRAGRNAELLQAALAELNTQGGNA</sequence>
<dbReference type="Proteomes" id="UP001422759">
    <property type="component" value="Unassembled WGS sequence"/>
</dbReference>
<organism evidence="2 3">
    <name type="scientific">Kitasatospora kazusensis</name>
    <dbReference type="NCBI Taxonomy" id="407974"/>
    <lineage>
        <taxon>Bacteria</taxon>
        <taxon>Bacillati</taxon>
        <taxon>Actinomycetota</taxon>
        <taxon>Actinomycetes</taxon>
        <taxon>Kitasatosporales</taxon>
        <taxon>Streptomycetaceae</taxon>
        <taxon>Kitasatospora</taxon>
    </lineage>
</organism>
<evidence type="ECO:0000313" key="3">
    <source>
        <dbReference type="Proteomes" id="UP001422759"/>
    </source>
</evidence>
<gene>
    <name evidence="2" type="ORF">GCM10009760_18720</name>
</gene>
<name>A0ABP5KZN4_9ACTN</name>
<feature type="region of interest" description="Disordered" evidence="1">
    <location>
        <begin position="94"/>
        <end position="116"/>
    </location>
</feature>
<dbReference type="GO" id="GO:0003677">
    <property type="term" value="F:DNA binding"/>
    <property type="evidence" value="ECO:0007669"/>
    <property type="project" value="UniProtKB-KW"/>
</dbReference>
<feature type="compositionally biased region" description="Gly residues" evidence="1">
    <location>
        <begin position="274"/>
        <end position="283"/>
    </location>
</feature>
<comment type="caution">
    <text evidence="2">The sequence shown here is derived from an EMBL/GenBank/DDBJ whole genome shotgun (WGS) entry which is preliminary data.</text>
</comment>
<reference evidence="3" key="1">
    <citation type="journal article" date="2019" name="Int. J. Syst. Evol. Microbiol.">
        <title>The Global Catalogue of Microorganisms (GCM) 10K type strain sequencing project: providing services to taxonomists for standard genome sequencing and annotation.</title>
        <authorList>
            <consortium name="The Broad Institute Genomics Platform"/>
            <consortium name="The Broad Institute Genome Sequencing Center for Infectious Disease"/>
            <person name="Wu L."/>
            <person name="Ma J."/>
        </authorList>
    </citation>
    <scope>NUCLEOTIDE SEQUENCE [LARGE SCALE GENOMIC DNA]</scope>
    <source>
        <strain evidence="3">JCM 14560</strain>
    </source>
</reference>
<feature type="region of interest" description="Disordered" evidence="1">
    <location>
        <begin position="264"/>
        <end position="284"/>
    </location>
</feature>
<evidence type="ECO:0000313" key="2">
    <source>
        <dbReference type="EMBL" id="GAA2137857.1"/>
    </source>
</evidence>